<evidence type="ECO:0000313" key="1">
    <source>
        <dbReference type="EMBL" id="GAI06759.1"/>
    </source>
</evidence>
<dbReference type="EMBL" id="BARV01007350">
    <property type="protein sequence ID" value="GAI06759.1"/>
    <property type="molecule type" value="Genomic_DNA"/>
</dbReference>
<reference evidence="1" key="1">
    <citation type="journal article" date="2014" name="Front. Microbiol.">
        <title>High frequency of phylogenetically diverse reductive dehalogenase-homologous genes in deep subseafloor sedimentary metagenomes.</title>
        <authorList>
            <person name="Kawai M."/>
            <person name="Futagami T."/>
            <person name="Toyoda A."/>
            <person name="Takaki Y."/>
            <person name="Nishi S."/>
            <person name="Hori S."/>
            <person name="Arai W."/>
            <person name="Tsubouchi T."/>
            <person name="Morono Y."/>
            <person name="Uchiyama I."/>
            <person name="Ito T."/>
            <person name="Fujiyama A."/>
            <person name="Inagaki F."/>
            <person name="Takami H."/>
        </authorList>
    </citation>
    <scope>NUCLEOTIDE SEQUENCE</scope>
    <source>
        <strain evidence="1">Expedition CK06-06</strain>
    </source>
</reference>
<protein>
    <submittedName>
        <fullName evidence="1">Uncharacterized protein</fullName>
    </submittedName>
</protein>
<name>X1MK46_9ZZZZ</name>
<sequence>PTGHKESPNYQVYYPLLVLKGPMFEYYVPSKGQAELRDTKHVVIIRHYESKTVKCRYAIDAIHESYLEEYVELIEGECKKFINRIRHHKKVLVSSIKKIAELEAEKSKPRVV</sequence>
<organism evidence="1">
    <name type="scientific">marine sediment metagenome</name>
    <dbReference type="NCBI Taxonomy" id="412755"/>
    <lineage>
        <taxon>unclassified sequences</taxon>
        <taxon>metagenomes</taxon>
        <taxon>ecological metagenomes</taxon>
    </lineage>
</organism>
<accession>X1MK46</accession>
<gene>
    <name evidence="1" type="ORF">S06H3_14982</name>
</gene>
<comment type="caution">
    <text evidence="1">The sequence shown here is derived from an EMBL/GenBank/DDBJ whole genome shotgun (WGS) entry which is preliminary data.</text>
</comment>
<feature type="non-terminal residue" evidence="1">
    <location>
        <position position="1"/>
    </location>
</feature>
<proteinExistence type="predicted"/>
<dbReference type="AlphaFoldDB" id="X1MK46"/>